<name>A0AAE3NFE8_9BURK</name>
<dbReference type="Proteomes" id="UP001212602">
    <property type="component" value="Unassembled WGS sequence"/>
</dbReference>
<evidence type="ECO:0000313" key="6">
    <source>
        <dbReference type="EMBL" id="MDA7418634.1"/>
    </source>
</evidence>
<gene>
    <name evidence="4" type="primary">nudJ</name>
    <name evidence="6" type="ORF">PGB34_19865</name>
</gene>
<evidence type="ECO:0000256" key="4">
    <source>
        <dbReference type="RuleBase" id="RU364043"/>
    </source>
</evidence>
<keyword evidence="7" id="KW-1185">Reference proteome</keyword>
<dbReference type="PROSITE" id="PS51462">
    <property type="entry name" value="NUDIX"/>
    <property type="match status" value="1"/>
</dbReference>
<feature type="domain" description="Nudix hydrolase" evidence="5">
    <location>
        <begin position="8"/>
        <end position="145"/>
    </location>
</feature>
<dbReference type="GO" id="GO:0017110">
    <property type="term" value="F:nucleoside diphosphate phosphatase activity"/>
    <property type="evidence" value="ECO:0007669"/>
    <property type="project" value="InterPro"/>
</dbReference>
<dbReference type="EC" id="3.6.1.-" evidence="4"/>
<dbReference type="Gene3D" id="3.90.79.10">
    <property type="entry name" value="Nucleoside Triphosphate Pyrophosphohydrolase"/>
    <property type="match status" value="1"/>
</dbReference>
<dbReference type="PANTHER" id="PTHR43222:SF11">
    <property type="entry name" value="PHOSPHATASE NUDJ"/>
    <property type="match status" value="1"/>
</dbReference>
<organism evidence="6 7">
    <name type="scientific">Xenophilus arseniciresistens</name>
    <dbReference type="NCBI Taxonomy" id="1283306"/>
    <lineage>
        <taxon>Bacteria</taxon>
        <taxon>Pseudomonadati</taxon>
        <taxon>Pseudomonadota</taxon>
        <taxon>Betaproteobacteria</taxon>
        <taxon>Burkholderiales</taxon>
        <taxon>Comamonadaceae</taxon>
        <taxon>Xenophilus</taxon>
    </lineage>
</organism>
<proteinExistence type="inferred from homology"/>
<protein>
    <recommendedName>
        <fullName evidence="3 4">Phosphatase NudJ</fullName>
        <ecNumber evidence="4">3.6.1.-</ecNumber>
    </recommendedName>
</protein>
<comment type="cofactor">
    <cofactor evidence="4">
        <name>Mg(2+)</name>
        <dbReference type="ChEBI" id="CHEBI:18420"/>
    </cofactor>
</comment>
<evidence type="ECO:0000259" key="5">
    <source>
        <dbReference type="PROSITE" id="PS51462"/>
    </source>
</evidence>
<evidence type="ECO:0000256" key="3">
    <source>
        <dbReference type="ARBA" id="ARBA00015552"/>
    </source>
</evidence>
<comment type="caution">
    <text evidence="6">The sequence shown here is derived from an EMBL/GenBank/DDBJ whole genome shotgun (WGS) entry which is preliminary data.</text>
</comment>
<dbReference type="EMBL" id="JAQIPB010000010">
    <property type="protein sequence ID" value="MDA7418634.1"/>
    <property type="molecule type" value="Genomic_DNA"/>
</dbReference>
<dbReference type="InterPro" id="IPR015797">
    <property type="entry name" value="NUDIX_hydrolase-like_dom_sf"/>
</dbReference>
<dbReference type="CDD" id="cd03675">
    <property type="entry name" value="NUDIX_Hydrolase"/>
    <property type="match status" value="1"/>
</dbReference>
<evidence type="ECO:0000256" key="1">
    <source>
        <dbReference type="ARBA" id="ARBA00007608"/>
    </source>
</evidence>
<evidence type="ECO:0000256" key="2">
    <source>
        <dbReference type="ARBA" id="ARBA00011245"/>
    </source>
</evidence>
<sequence length="170" mass="18870">MPAPPTVRWRPNVTVAAIIEHQGRFLLVEEHTDRGLKLNTPAGHLDPGESPAEGCAREALEETAHHFRPTGLVGIYMARFERATPGDQGETDITYMRFAFCGELGAFEPDLPLDTGIERTVWMTPDEIRASVSRHRSPLLLQCVQDYLAGQRYPLGLFHMDPSIRAPGPA</sequence>
<dbReference type="InterPro" id="IPR033713">
    <property type="entry name" value="NudJ"/>
</dbReference>
<comment type="subunit">
    <text evidence="2 4">Monomer.</text>
</comment>
<dbReference type="GO" id="GO:0017111">
    <property type="term" value="F:ribonucleoside triphosphate phosphatase activity"/>
    <property type="evidence" value="ECO:0007669"/>
    <property type="project" value="InterPro"/>
</dbReference>
<accession>A0AAE3NFE8</accession>
<keyword evidence="4" id="KW-0460">Magnesium</keyword>
<dbReference type="InterPro" id="IPR000086">
    <property type="entry name" value="NUDIX_hydrolase_dom"/>
</dbReference>
<dbReference type="AlphaFoldDB" id="A0AAE3NFE8"/>
<dbReference type="PANTHER" id="PTHR43222">
    <property type="entry name" value="NUDIX HYDROLASE 23"/>
    <property type="match status" value="1"/>
</dbReference>
<reference evidence="6" key="1">
    <citation type="submission" date="2023-01" db="EMBL/GenBank/DDBJ databases">
        <title>Xenophilus mangrovi sp. nov., isolated from soil of Mangrove nature reserve.</title>
        <authorList>
            <person name="Xu S."/>
            <person name="Liu Z."/>
            <person name="Xu Y."/>
        </authorList>
    </citation>
    <scope>NUCLEOTIDE SEQUENCE</scope>
    <source>
        <strain evidence="6">YW8</strain>
    </source>
</reference>
<evidence type="ECO:0000313" key="7">
    <source>
        <dbReference type="Proteomes" id="UP001212602"/>
    </source>
</evidence>
<dbReference type="Pfam" id="PF00293">
    <property type="entry name" value="NUDIX"/>
    <property type="match status" value="1"/>
</dbReference>
<keyword evidence="4 6" id="KW-0378">Hydrolase</keyword>
<comment type="similarity">
    <text evidence="1 4">Belongs to the Nudix hydrolase family. NudJ subfamily.</text>
</comment>
<dbReference type="SUPFAM" id="SSF55811">
    <property type="entry name" value="Nudix"/>
    <property type="match status" value="1"/>
</dbReference>
<dbReference type="GO" id="GO:0004787">
    <property type="term" value="F:thiamine diphosphate phosphatase activity"/>
    <property type="evidence" value="ECO:0007669"/>
    <property type="project" value="InterPro"/>
</dbReference>